<proteinExistence type="predicted"/>
<keyword evidence="2" id="KW-1185">Reference proteome</keyword>
<dbReference type="RefSeq" id="WP_088366474.1">
    <property type="nucleotide sequence ID" value="NZ_NBBI01000002.1"/>
</dbReference>
<evidence type="ECO:0000313" key="1">
    <source>
        <dbReference type="EMBL" id="OWK31087.1"/>
    </source>
</evidence>
<dbReference type="Proteomes" id="UP000197290">
    <property type="component" value="Unassembled WGS sequence"/>
</dbReference>
<comment type="caution">
    <text evidence="1">The sequence shown here is derived from an EMBL/GenBank/DDBJ whole genome shotgun (WGS) entry which is preliminary data.</text>
</comment>
<name>A0A245ZMW7_9SPHN</name>
<dbReference type="EMBL" id="NBBI01000002">
    <property type="protein sequence ID" value="OWK31087.1"/>
    <property type="molecule type" value="Genomic_DNA"/>
</dbReference>
<accession>A0A245ZMW7</accession>
<reference evidence="1 2" key="1">
    <citation type="submission" date="2017-03" db="EMBL/GenBank/DDBJ databases">
        <title>Genome sequence of Sphingomonas dokdonensis DSM 21029.</title>
        <authorList>
            <person name="Poehlein A."/>
            <person name="Wuebbeler J.H."/>
            <person name="Steinbuechel A."/>
            <person name="Daniel R."/>
        </authorList>
    </citation>
    <scope>NUCLEOTIDE SEQUENCE [LARGE SCALE GENOMIC DNA]</scope>
    <source>
        <strain evidence="1 2">DSM 21029</strain>
    </source>
</reference>
<protein>
    <submittedName>
        <fullName evidence="1">Uncharacterized protein</fullName>
    </submittedName>
</protein>
<dbReference type="OrthoDB" id="583519at2"/>
<evidence type="ECO:0000313" key="2">
    <source>
        <dbReference type="Proteomes" id="UP000197290"/>
    </source>
</evidence>
<gene>
    <name evidence="1" type="ORF">SPDO_10920</name>
</gene>
<sequence length="147" mass="15597">MDLTFTKRGGKSDDLTIVRADGTRESIACPKQGIIPHDMVHFAVESVLAARGFLALVAQGKSAAFATTGAADEEAIERLVETFQAEMWGGRVPVDDLIATYEHACGARGHPVAAIAPAEVEAIRAQLDLLTRQWASVPLDGALTLSL</sequence>
<dbReference type="AlphaFoldDB" id="A0A245ZMW7"/>
<organism evidence="1 2">
    <name type="scientific">Sphingomonas dokdonensis</name>
    <dbReference type="NCBI Taxonomy" id="344880"/>
    <lineage>
        <taxon>Bacteria</taxon>
        <taxon>Pseudomonadati</taxon>
        <taxon>Pseudomonadota</taxon>
        <taxon>Alphaproteobacteria</taxon>
        <taxon>Sphingomonadales</taxon>
        <taxon>Sphingomonadaceae</taxon>
        <taxon>Sphingomonas</taxon>
    </lineage>
</organism>